<accession>A0ABW1YPE0</accession>
<sequence length="128" mass="14564">MPIIEDDVKNAVANFLEGEGYVGVDKKLGTRRGYDVEGVHPSTKRRLVIECKGEAQNGSQHKRSWENVAGAMLTSLREMENSELDHDVGMAFPDTPEYQGRLEVLEDFCRRSKLFVFWVCSNGKVRTW</sequence>
<dbReference type="EMBL" id="JBHSVR010000001">
    <property type="protein sequence ID" value="MFC6634619.1"/>
    <property type="molecule type" value="Genomic_DNA"/>
</dbReference>
<reference evidence="2" key="1">
    <citation type="journal article" date="2019" name="Int. J. Syst. Evol. Microbiol.">
        <title>The Global Catalogue of Microorganisms (GCM) 10K type strain sequencing project: providing services to taxonomists for standard genome sequencing and annotation.</title>
        <authorList>
            <consortium name="The Broad Institute Genomics Platform"/>
            <consortium name="The Broad Institute Genome Sequencing Center for Infectious Disease"/>
            <person name="Wu L."/>
            <person name="Ma J."/>
        </authorList>
    </citation>
    <scope>NUCLEOTIDE SEQUENCE [LARGE SCALE GENOMIC DNA]</scope>
    <source>
        <strain evidence="2">CGMCC 1.13718</strain>
    </source>
</reference>
<gene>
    <name evidence="1" type="ORF">ACFQBM_15125</name>
</gene>
<evidence type="ECO:0000313" key="1">
    <source>
        <dbReference type="EMBL" id="MFC6634619.1"/>
    </source>
</evidence>
<protein>
    <recommendedName>
        <fullName evidence="3">Restriction endonuclease type IV Mrr domain-containing protein</fullName>
    </recommendedName>
</protein>
<dbReference type="RefSeq" id="WP_193195192.1">
    <property type="nucleotide sequence ID" value="NZ_JACZFR010000095.1"/>
</dbReference>
<organism evidence="1 2">
    <name type="scientific">Microbulbifer taiwanensis</name>
    <dbReference type="NCBI Taxonomy" id="986746"/>
    <lineage>
        <taxon>Bacteria</taxon>
        <taxon>Pseudomonadati</taxon>
        <taxon>Pseudomonadota</taxon>
        <taxon>Gammaproteobacteria</taxon>
        <taxon>Cellvibrionales</taxon>
        <taxon>Microbulbiferaceae</taxon>
        <taxon>Microbulbifer</taxon>
    </lineage>
</organism>
<name>A0ABW1YPE0_9GAMM</name>
<keyword evidence="2" id="KW-1185">Reference proteome</keyword>
<evidence type="ECO:0008006" key="3">
    <source>
        <dbReference type="Google" id="ProtNLM"/>
    </source>
</evidence>
<evidence type="ECO:0000313" key="2">
    <source>
        <dbReference type="Proteomes" id="UP001596425"/>
    </source>
</evidence>
<proteinExistence type="predicted"/>
<dbReference type="Proteomes" id="UP001596425">
    <property type="component" value="Unassembled WGS sequence"/>
</dbReference>
<comment type="caution">
    <text evidence="1">The sequence shown here is derived from an EMBL/GenBank/DDBJ whole genome shotgun (WGS) entry which is preliminary data.</text>
</comment>